<keyword evidence="2" id="KW-0687">Ribonucleoprotein</keyword>
<organism evidence="2">
    <name type="scientific">uncultured Gemmatimonadota bacterium</name>
    <dbReference type="NCBI Taxonomy" id="203437"/>
    <lineage>
        <taxon>Bacteria</taxon>
        <taxon>Pseudomonadati</taxon>
        <taxon>Gemmatimonadota</taxon>
        <taxon>environmental samples</taxon>
    </lineage>
</organism>
<feature type="region of interest" description="Disordered" evidence="1">
    <location>
        <begin position="1"/>
        <end position="142"/>
    </location>
</feature>
<protein>
    <submittedName>
        <fullName evidence="2">LSU ribosomal protein L11p (L12e)</fullName>
    </submittedName>
</protein>
<dbReference type="GO" id="GO:0005840">
    <property type="term" value="C:ribosome"/>
    <property type="evidence" value="ECO:0007669"/>
    <property type="project" value="UniProtKB-KW"/>
</dbReference>
<gene>
    <name evidence="2" type="ORF">AVDCRST_MAG89-726</name>
</gene>
<dbReference type="AlphaFoldDB" id="A0A6J4KH21"/>
<accession>A0A6J4KH21</accession>
<name>A0A6J4KH21_9BACT</name>
<keyword evidence="2" id="KW-0689">Ribosomal protein</keyword>
<feature type="compositionally biased region" description="Low complexity" evidence="1">
    <location>
        <begin position="18"/>
        <end position="28"/>
    </location>
</feature>
<evidence type="ECO:0000256" key="1">
    <source>
        <dbReference type="SAM" id="MobiDB-lite"/>
    </source>
</evidence>
<sequence length="142" mass="15499">GEESHRVHQAPGSRRRGQPGAPRGPRAGPARREHHGVLQAVQCAHAGSAGNDHSRRDHRVRGPLLHVHHQDAPGGGADQEGHRPGQGLRLVEEDQGGHAHAGAAAHHRRNQDARPERGRHRGRHAPDRRHRPVDGRRGSRCV</sequence>
<feature type="compositionally biased region" description="Basic and acidic residues" evidence="1">
    <location>
        <begin position="132"/>
        <end position="142"/>
    </location>
</feature>
<feature type="non-terminal residue" evidence="2">
    <location>
        <position position="142"/>
    </location>
</feature>
<evidence type="ECO:0000313" key="2">
    <source>
        <dbReference type="EMBL" id="CAA9304781.1"/>
    </source>
</evidence>
<feature type="non-terminal residue" evidence="2">
    <location>
        <position position="1"/>
    </location>
</feature>
<reference evidence="2" key="1">
    <citation type="submission" date="2020-02" db="EMBL/GenBank/DDBJ databases">
        <authorList>
            <person name="Meier V. D."/>
        </authorList>
    </citation>
    <scope>NUCLEOTIDE SEQUENCE</scope>
    <source>
        <strain evidence="2">AVDCRST_MAG89</strain>
    </source>
</reference>
<feature type="compositionally biased region" description="Basic residues" evidence="1">
    <location>
        <begin position="117"/>
        <end position="131"/>
    </location>
</feature>
<dbReference type="EMBL" id="CADCTV010000159">
    <property type="protein sequence ID" value="CAA9304781.1"/>
    <property type="molecule type" value="Genomic_DNA"/>
</dbReference>
<proteinExistence type="predicted"/>